<dbReference type="EMBL" id="QXUI01000015">
    <property type="protein sequence ID" value="RIM90655.1"/>
    <property type="molecule type" value="Genomic_DNA"/>
</dbReference>
<protein>
    <submittedName>
        <fullName evidence="2">Uncharacterized protein</fullName>
    </submittedName>
</protein>
<feature type="transmembrane region" description="Helical" evidence="1">
    <location>
        <begin position="60"/>
        <end position="77"/>
    </location>
</feature>
<comment type="caution">
    <text evidence="2">The sequence shown here is derived from an EMBL/GenBank/DDBJ whole genome shotgun (WGS) entry which is preliminary data.</text>
</comment>
<dbReference type="AlphaFoldDB" id="A0AAQ0LWS9"/>
<evidence type="ECO:0000313" key="3">
    <source>
        <dbReference type="Proteomes" id="UP000285579"/>
    </source>
</evidence>
<proteinExistence type="predicted"/>
<gene>
    <name evidence="2" type="ORF">BU104_13610</name>
</gene>
<keyword evidence="1" id="KW-1133">Transmembrane helix</keyword>
<organism evidence="2 3">
    <name type="scientific">Staphylococcus xylosus</name>
    <dbReference type="NCBI Taxonomy" id="1288"/>
    <lineage>
        <taxon>Bacteria</taxon>
        <taxon>Bacillati</taxon>
        <taxon>Bacillota</taxon>
        <taxon>Bacilli</taxon>
        <taxon>Bacillales</taxon>
        <taxon>Staphylococcaceae</taxon>
        <taxon>Staphylococcus</taxon>
    </lineage>
</organism>
<keyword evidence="1" id="KW-0472">Membrane</keyword>
<reference evidence="2 3" key="1">
    <citation type="journal article" date="2016" name="Front. Microbiol.">
        <title>Comprehensive Phylogenetic Analysis of Bovine Non-aureus Staphylococci Species Based on Whole-Genome Sequencing.</title>
        <authorList>
            <person name="Naushad S."/>
            <person name="Barkema H.W."/>
            <person name="Luby C."/>
            <person name="Condas L.A."/>
            <person name="Nobrega D.B."/>
            <person name="Carson D.A."/>
            <person name="De Buck J."/>
        </authorList>
    </citation>
    <scope>NUCLEOTIDE SEQUENCE [LARGE SCALE GENOMIC DNA]</scope>
    <source>
        <strain evidence="2 3">SNUC 1349</strain>
    </source>
</reference>
<accession>A0AAQ0LWS9</accession>
<feature type="transmembrane region" description="Helical" evidence="1">
    <location>
        <begin position="118"/>
        <end position="137"/>
    </location>
</feature>
<evidence type="ECO:0000256" key="1">
    <source>
        <dbReference type="SAM" id="Phobius"/>
    </source>
</evidence>
<evidence type="ECO:0000313" key="2">
    <source>
        <dbReference type="EMBL" id="RIM90655.1"/>
    </source>
</evidence>
<name>A0AAQ0LWS9_STAXY</name>
<dbReference type="Proteomes" id="UP000285579">
    <property type="component" value="Unassembled WGS sequence"/>
</dbReference>
<feature type="transmembrane region" description="Helical" evidence="1">
    <location>
        <begin position="37"/>
        <end position="54"/>
    </location>
</feature>
<sequence length="142" mass="17127">MDLELDKLDFSTWDHLSNETVHLVNEHKKHIKSLNNMMYLVAILLFLTLFIYNFKYNEYVFFILSIIVFVITLYTITSKIKAKKSIKYLLFPKEKLKQNSNKLKVRIYLLKVSDRSDIFFTYTLHFIWSITFMIWSLSKILL</sequence>
<keyword evidence="1" id="KW-0812">Transmembrane</keyword>